<dbReference type="EMBL" id="JBHLSS010000098">
    <property type="protein sequence ID" value="MFC0710797.1"/>
    <property type="molecule type" value="Genomic_DNA"/>
</dbReference>
<sequence>MCFATASLGRGGCQFSGIYDCTGDDSHEGQYTGTVTLELVRAQSFDQYGAYNFKLEVPGYGTYLGQAAAQGTHMGVYFALADQSTQDYGTGIASLVRNKAGK</sequence>
<dbReference type="RefSeq" id="WP_376947242.1">
    <property type="nucleotide sequence ID" value="NZ_CP171449.1"/>
</dbReference>
<evidence type="ECO:0000313" key="2">
    <source>
        <dbReference type="Proteomes" id="UP001589891"/>
    </source>
</evidence>
<proteinExistence type="predicted"/>
<organism evidence="1 2">
    <name type="scientific">Azorhizophilus paspali</name>
    <name type="common">Azotobacter paspali</name>
    <dbReference type="NCBI Taxonomy" id="69963"/>
    <lineage>
        <taxon>Bacteria</taxon>
        <taxon>Pseudomonadati</taxon>
        <taxon>Pseudomonadota</taxon>
        <taxon>Gammaproteobacteria</taxon>
        <taxon>Pseudomonadales</taxon>
        <taxon>Pseudomonadaceae</taxon>
        <taxon>Azorhizophilus</taxon>
    </lineage>
</organism>
<reference evidence="1 2" key="1">
    <citation type="submission" date="2024-09" db="EMBL/GenBank/DDBJ databases">
        <authorList>
            <person name="Sun Q."/>
            <person name="Mori K."/>
        </authorList>
    </citation>
    <scope>NUCLEOTIDE SEQUENCE [LARGE SCALE GENOMIC DNA]</scope>
    <source>
        <strain evidence="1 2">NCAIM B.01794</strain>
    </source>
</reference>
<comment type="caution">
    <text evidence="1">The sequence shown here is derived from an EMBL/GenBank/DDBJ whole genome shotgun (WGS) entry which is preliminary data.</text>
</comment>
<name>A0ABV6SMN8_AZOPA</name>
<protein>
    <submittedName>
        <fullName evidence="1">Uncharacterized protein</fullName>
    </submittedName>
</protein>
<accession>A0ABV6SMN8</accession>
<gene>
    <name evidence="1" type="ORF">ACFFGX_14985</name>
</gene>
<evidence type="ECO:0000313" key="1">
    <source>
        <dbReference type="EMBL" id="MFC0710797.1"/>
    </source>
</evidence>
<keyword evidence="2" id="KW-1185">Reference proteome</keyword>
<dbReference type="Proteomes" id="UP001589891">
    <property type="component" value="Unassembled WGS sequence"/>
</dbReference>